<comment type="caution">
    <text evidence="1">The sequence shown here is derived from an EMBL/GenBank/DDBJ whole genome shotgun (WGS) entry which is preliminary data.</text>
</comment>
<sequence>MAANLVDELIVTRIPILLGGGIPLFGKLVEPLRLIHKNTEVYDNALVKSHYSRAQ</sequence>
<name>A0A7U7J603_9GAMM</name>
<evidence type="ECO:0000313" key="2">
    <source>
        <dbReference type="Proteomes" id="UP000019184"/>
    </source>
</evidence>
<dbReference type="InterPro" id="IPR024072">
    <property type="entry name" value="DHFR-like_dom_sf"/>
</dbReference>
<dbReference type="SUPFAM" id="SSF53597">
    <property type="entry name" value="Dihydrofolate reductase-like"/>
    <property type="match status" value="1"/>
</dbReference>
<evidence type="ECO:0000313" key="1">
    <source>
        <dbReference type="EMBL" id="CDH47027.1"/>
    </source>
</evidence>
<gene>
    <name evidence="1" type="ORF">BN874_70011</name>
</gene>
<dbReference type="Gene3D" id="3.40.430.10">
    <property type="entry name" value="Dihydrofolate Reductase, subunit A"/>
    <property type="match status" value="1"/>
</dbReference>
<keyword evidence="2" id="KW-1185">Reference proteome</keyword>
<proteinExistence type="predicted"/>
<accession>A0A7U7J603</accession>
<reference evidence="1 2" key="1">
    <citation type="journal article" date="2014" name="ISME J.">
        <title>Candidatus Competibacter-lineage genomes retrieved from metagenomes reveal functional metabolic diversity.</title>
        <authorList>
            <person name="McIlroy S.J."/>
            <person name="Albertsen M."/>
            <person name="Andresen E.K."/>
            <person name="Saunders A.M."/>
            <person name="Kristiansen R."/>
            <person name="Stokholm-Bjerregaard M."/>
            <person name="Nielsen K.L."/>
            <person name="Nielsen P.H."/>
        </authorList>
    </citation>
    <scope>NUCLEOTIDE SEQUENCE [LARGE SCALE GENOMIC DNA]</scope>
    <source>
        <strain evidence="1 2">Run_B_J11</strain>
    </source>
</reference>
<organism evidence="1 2">
    <name type="scientific">Candidatus Contendobacter odensis Run_B_J11</name>
    <dbReference type="NCBI Taxonomy" id="1400861"/>
    <lineage>
        <taxon>Bacteria</taxon>
        <taxon>Pseudomonadati</taxon>
        <taxon>Pseudomonadota</taxon>
        <taxon>Gammaproteobacteria</taxon>
        <taxon>Candidatus Competibacteraceae</taxon>
        <taxon>Candidatus Contendibacter</taxon>
    </lineage>
</organism>
<protein>
    <submittedName>
        <fullName evidence="1">Bifunctional deaminase-reductase domain protein</fullName>
    </submittedName>
</protein>
<dbReference type="EMBL" id="CBTK010000287">
    <property type="protein sequence ID" value="CDH47027.1"/>
    <property type="molecule type" value="Genomic_DNA"/>
</dbReference>
<dbReference type="AlphaFoldDB" id="A0A7U7J603"/>
<dbReference type="Proteomes" id="UP000019184">
    <property type="component" value="Unassembled WGS sequence"/>
</dbReference>